<keyword evidence="1" id="KW-1133">Transmembrane helix</keyword>
<reference evidence="2 3" key="1">
    <citation type="submission" date="2018-10" db="EMBL/GenBank/DDBJ databases">
        <authorList>
            <person name="Ekblom R."/>
            <person name="Jareborg N."/>
        </authorList>
    </citation>
    <scope>NUCLEOTIDE SEQUENCE [LARGE SCALE GENOMIC DNA]</scope>
    <source>
        <tissue evidence="2">Muscle</tissue>
    </source>
</reference>
<dbReference type="EMBL" id="CYRY02042818">
    <property type="protein sequence ID" value="VCX36777.1"/>
    <property type="molecule type" value="Genomic_DNA"/>
</dbReference>
<gene>
    <name evidence="2" type="ORF">BN2614_LOCUS1</name>
</gene>
<keyword evidence="3" id="KW-1185">Reference proteome</keyword>
<organism evidence="2 3">
    <name type="scientific">Gulo gulo</name>
    <name type="common">Wolverine</name>
    <name type="synonym">Gluton</name>
    <dbReference type="NCBI Taxonomy" id="48420"/>
    <lineage>
        <taxon>Eukaryota</taxon>
        <taxon>Metazoa</taxon>
        <taxon>Chordata</taxon>
        <taxon>Craniata</taxon>
        <taxon>Vertebrata</taxon>
        <taxon>Euteleostomi</taxon>
        <taxon>Mammalia</taxon>
        <taxon>Eutheria</taxon>
        <taxon>Laurasiatheria</taxon>
        <taxon>Carnivora</taxon>
        <taxon>Caniformia</taxon>
        <taxon>Musteloidea</taxon>
        <taxon>Mustelidae</taxon>
        <taxon>Guloninae</taxon>
        <taxon>Gulo</taxon>
    </lineage>
</organism>
<name>A0A9X9Q6N2_GULGU</name>
<dbReference type="AlphaFoldDB" id="A0A9X9Q6N2"/>
<evidence type="ECO:0000256" key="1">
    <source>
        <dbReference type="SAM" id="Phobius"/>
    </source>
</evidence>
<keyword evidence="1" id="KW-0812">Transmembrane</keyword>
<dbReference type="Proteomes" id="UP000269945">
    <property type="component" value="Unassembled WGS sequence"/>
</dbReference>
<evidence type="ECO:0000313" key="3">
    <source>
        <dbReference type="Proteomes" id="UP000269945"/>
    </source>
</evidence>
<protein>
    <submittedName>
        <fullName evidence="2">Uncharacterized protein</fullName>
    </submittedName>
</protein>
<feature type="transmembrane region" description="Helical" evidence="1">
    <location>
        <begin position="25"/>
        <end position="42"/>
    </location>
</feature>
<sequence>MTHGVIFPLWQPSAPAHTLLCFAHFKPPLILLKLPFCTLLIHSSRRPRKKKRQSWKETD</sequence>
<proteinExistence type="predicted"/>
<keyword evidence="1" id="KW-0472">Membrane</keyword>
<comment type="caution">
    <text evidence="2">The sequence shown here is derived from an EMBL/GenBank/DDBJ whole genome shotgun (WGS) entry which is preliminary data.</text>
</comment>
<accession>A0A9X9Q6N2</accession>
<evidence type="ECO:0000313" key="2">
    <source>
        <dbReference type="EMBL" id="VCX36777.1"/>
    </source>
</evidence>